<dbReference type="EMBL" id="MPUH01000114">
    <property type="protein sequence ID" value="OMJ89939.1"/>
    <property type="molecule type" value="Genomic_DNA"/>
</dbReference>
<gene>
    <name evidence="1" type="ORF">SteCoe_7832</name>
</gene>
<name>A0A1R2CLP2_9CILI</name>
<protein>
    <submittedName>
        <fullName evidence="1">Uncharacterized protein</fullName>
    </submittedName>
</protein>
<evidence type="ECO:0000313" key="2">
    <source>
        <dbReference type="Proteomes" id="UP000187209"/>
    </source>
</evidence>
<dbReference type="Proteomes" id="UP000187209">
    <property type="component" value="Unassembled WGS sequence"/>
</dbReference>
<dbReference type="AlphaFoldDB" id="A0A1R2CLP2"/>
<comment type="caution">
    <text evidence="1">The sequence shown here is derived from an EMBL/GenBank/DDBJ whole genome shotgun (WGS) entry which is preliminary data.</text>
</comment>
<accession>A0A1R2CLP2</accession>
<proteinExistence type="predicted"/>
<organism evidence="1 2">
    <name type="scientific">Stentor coeruleus</name>
    <dbReference type="NCBI Taxonomy" id="5963"/>
    <lineage>
        <taxon>Eukaryota</taxon>
        <taxon>Sar</taxon>
        <taxon>Alveolata</taxon>
        <taxon>Ciliophora</taxon>
        <taxon>Postciliodesmatophora</taxon>
        <taxon>Heterotrichea</taxon>
        <taxon>Heterotrichida</taxon>
        <taxon>Stentoridae</taxon>
        <taxon>Stentor</taxon>
    </lineage>
</organism>
<evidence type="ECO:0000313" key="1">
    <source>
        <dbReference type="EMBL" id="OMJ89939.1"/>
    </source>
</evidence>
<sequence length="221" mass="26020">MDITCSPTKIFRPRSSASTKYAQSISQSPIDFIYYNEVSRSPHQFHKSKNCSMRDMKNTSPDKIINNHHRACSVDTSVTTLNRRRIIEVPIKNLLLKDNIKICPRQRQRRKKSRKTSMEEIYRLRDLRCKALNNIMSACSRVENSKGIHQVIESEKKTVNSWSRAVDEVTHNIMKINDCNPDIVHHLYYYNKFSNDEIYKEIKKLKNKKDQPIIISAHHKF</sequence>
<reference evidence="1 2" key="1">
    <citation type="submission" date="2016-11" db="EMBL/GenBank/DDBJ databases">
        <title>The macronuclear genome of Stentor coeruleus: a giant cell with tiny introns.</title>
        <authorList>
            <person name="Slabodnick M."/>
            <person name="Ruby J.G."/>
            <person name="Reiff S.B."/>
            <person name="Swart E.C."/>
            <person name="Gosai S."/>
            <person name="Prabakaran S."/>
            <person name="Witkowska E."/>
            <person name="Larue G.E."/>
            <person name="Fisher S."/>
            <person name="Freeman R.M."/>
            <person name="Gunawardena J."/>
            <person name="Chu W."/>
            <person name="Stover N.A."/>
            <person name="Gregory B.D."/>
            <person name="Nowacki M."/>
            <person name="Derisi J."/>
            <person name="Roy S.W."/>
            <person name="Marshall W.F."/>
            <person name="Sood P."/>
        </authorList>
    </citation>
    <scope>NUCLEOTIDE SEQUENCE [LARGE SCALE GENOMIC DNA]</scope>
    <source>
        <strain evidence="1">WM001</strain>
    </source>
</reference>
<keyword evidence="2" id="KW-1185">Reference proteome</keyword>